<name>A0ABV6Z0Q8_UNCC1</name>
<keyword evidence="3" id="KW-0479">Metal-binding</keyword>
<evidence type="ECO:0000256" key="1">
    <source>
        <dbReference type="ARBA" id="ARBA00001966"/>
    </source>
</evidence>
<evidence type="ECO:0000313" key="8">
    <source>
        <dbReference type="EMBL" id="MFC1852014.1"/>
    </source>
</evidence>
<keyword evidence="9" id="KW-1185">Reference proteome</keyword>
<dbReference type="InterPro" id="IPR023404">
    <property type="entry name" value="rSAM_horseshoe"/>
</dbReference>
<comment type="caution">
    <text evidence="8">The sequence shown here is derived from an EMBL/GenBank/DDBJ whole genome shotgun (WGS) entry which is preliminary data.</text>
</comment>
<protein>
    <submittedName>
        <fullName evidence="8">B12-binding domain-containing radical SAM protein</fullName>
    </submittedName>
</protein>
<dbReference type="SFLD" id="SFLDS00029">
    <property type="entry name" value="Radical_SAM"/>
    <property type="match status" value="1"/>
</dbReference>
<evidence type="ECO:0000259" key="6">
    <source>
        <dbReference type="PROSITE" id="PS51332"/>
    </source>
</evidence>
<evidence type="ECO:0000256" key="5">
    <source>
        <dbReference type="ARBA" id="ARBA00023014"/>
    </source>
</evidence>
<dbReference type="InterPro" id="IPR006638">
    <property type="entry name" value="Elp3/MiaA/NifB-like_rSAM"/>
</dbReference>
<dbReference type="SFLD" id="SFLDG01082">
    <property type="entry name" value="B12-binding_domain_containing"/>
    <property type="match status" value="1"/>
</dbReference>
<evidence type="ECO:0000256" key="4">
    <source>
        <dbReference type="ARBA" id="ARBA00023004"/>
    </source>
</evidence>
<dbReference type="Proteomes" id="UP001594351">
    <property type="component" value="Unassembled WGS sequence"/>
</dbReference>
<evidence type="ECO:0000313" key="9">
    <source>
        <dbReference type="Proteomes" id="UP001594351"/>
    </source>
</evidence>
<dbReference type="PROSITE" id="PS51918">
    <property type="entry name" value="RADICAL_SAM"/>
    <property type="match status" value="1"/>
</dbReference>
<organism evidence="8 9">
    <name type="scientific">candidate division CSSED10-310 bacterium</name>
    <dbReference type="NCBI Taxonomy" id="2855610"/>
    <lineage>
        <taxon>Bacteria</taxon>
        <taxon>Bacteria division CSSED10-310</taxon>
    </lineage>
</organism>
<dbReference type="Pfam" id="PF04055">
    <property type="entry name" value="Radical_SAM"/>
    <property type="match status" value="1"/>
</dbReference>
<dbReference type="Pfam" id="PF02310">
    <property type="entry name" value="B12-binding"/>
    <property type="match status" value="1"/>
</dbReference>
<feature type="domain" description="B12-binding" evidence="6">
    <location>
        <begin position="1"/>
        <end position="142"/>
    </location>
</feature>
<dbReference type="InterPro" id="IPR034466">
    <property type="entry name" value="Methyltransferase_Class_B"/>
</dbReference>
<proteinExistence type="predicted"/>
<dbReference type="InterPro" id="IPR036724">
    <property type="entry name" value="Cobalamin-bd_sf"/>
</dbReference>
<dbReference type="InterPro" id="IPR051198">
    <property type="entry name" value="BchE-like"/>
</dbReference>
<evidence type="ECO:0000256" key="2">
    <source>
        <dbReference type="ARBA" id="ARBA00022691"/>
    </source>
</evidence>
<evidence type="ECO:0000256" key="3">
    <source>
        <dbReference type="ARBA" id="ARBA00022723"/>
    </source>
</evidence>
<evidence type="ECO:0000259" key="7">
    <source>
        <dbReference type="PROSITE" id="PS51918"/>
    </source>
</evidence>
<gene>
    <name evidence="8" type="ORF">ACFL27_17615</name>
</gene>
<dbReference type="SFLD" id="SFLDG01123">
    <property type="entry name" value="methyltransferase_(Class_B)"/>
    <property type="match status" value="1"/>
</dbReference>
<dbReference type="PROSITE" id="PS51332">
    <property type="entry name" value="B12_BINDING"/>
    <property type="match status" value="1"/>
</dbReference>
<dbReference type="PANTHER" id="PTHR43409">
    <property type="entry name" value="ANAEROBIC MAGNESIUM-PROTOPORPHYRIN IX MONOMETHYL ESTER CYCLASE-RELATED"/>
    <property type="match status" value="1"/>
</dbReference>
<dbReference type="InterPro" id="IPR058240">
    <property type="entry name" value="rSAM_sf"/>
</dbReference>
<keyword evidence="5" id="KW-0411">Iron-sulfur</keyword>
<dbReference type="InterPro" id="IPR007197">
    <property type="entry name" value="rSAM"/>
</dbReference>
<dbReference type="SUPFAM" id="SSF52242">
    <property type="entry name" value="Cobalamin (vitamin B12)-binding domain"/>
    <property type="match status" value="1"/>
</dbReference>
<dbReference type="SUPFAM" id="SSF102114">
    <property type="entry name" value="Radical SAM enzymes"/>
    <property type="match status" value="1"/>
</dbReference>
<dbReference type="Gene3D" id="3.40.50.280">
    <property type="entry name" value="Cobalamin-binding domain"/>
    <property type="match status" value="1"/>
</dbReference>
<keyword evidence="4" id="KW-0408">Iron</keyword>
<accession>A0ABV6Z0Q8</accession>
<reference evidence="8 9" key="1">
    <citation type="submission" date="2024-09" db="EMBL/GenBank/DDBJ databases">
        <title>Laminarin stimulates single cell rates of sulfate reduction while oxygen inhibits transcriptomic activity in coastal marine sediment.</title>
        <authorList>
            <person name="Lindsay M."/>
            <person name="Orcutt B."/>
            <person name="Emerson D."/>
            <person name="Stepanauskas R."/>
            <person name="D'Angelo T."/>
        </authorList>
    </citation>
    <scope>NUCLEOTIDE SEQUENCE [LARGE SCALE GENOMIC DNA]</scope>
    <source>
        <strain evidence="8">SAG AM-311-K15</strain>
    </source>
</reference>
<dbReference type="Gene3D" id="3.80.30.20">
    <property type="entry name" value="tm_1862 like domain"/>
    <property type="match status" value="1"/>
</dbReference>
<dbReference type="EMBL" id="JBHPBY010000254">
    <property type="protein sequence ID" value="MFC1852014.1"/>
    <property type="molecule type" value="Genomic_DNA"/>
</dbReference>
<comment type="cofactor">
    <cofactor evidence="1">
        <name>[4Fe-4S] cluster</name>
        <dbReference type="ChEBI" id="CHEBI:49883"/>
    </cofactor>
</comment>
<dbReference type="InterPro" id="IPR006158">
    <property type="entry name" value="Cobalamin-bd"/>
</dbReference>
<sequence length="510" mass="59552">MKILLISPYSDISTLGLRIISAYLKRAGHSTRMIFLPYLYPEIESMVDFQHRYTPEILNSVSELAQDVQLIGITVMTNYFTMVEDLTHHLKRTTGVPVIWGGVHPSIRPEECLHIADFVCVSEGEATIVELADRLAADEAIDDIPNLWLKRNGELIRNPARSVIEDLDSLPYPDYDFNDQFVLDWQTEELKKLDKELLHQFLTRERPTKARAALFYQTIASRGCPYGCTFCCWNVLRRKHKLPRTIRRRSNQHLIGELKWVRQELPYIREITFSDDSFFAATLDEARQFRDLYKAEINLPFQCLAEPRTITREKMEIFVDAGMANIQIGIQTGSPSVKKMYGRPQKNKEIIAMGELLHEFLPRIRPPIYDFILDNPWETVDDKIETLSLLTRLPRPYFLQLFSLVFYPGTALYDRAMKEGLIINEREEIYNQQYNTRKINYVNLLFSLFSRNVPTSLLRYLSKSDVVKTLNKPSINALLRVLYKIFSRLRVIPLLVRRALKQQKLEKLRN</sequence>
<dbReference type="SMART" id="SM00729">
    <property type="entry name" value="Elp3"/>
    <property type="match status" value="1"/>
</dbReference>
<dbReference type="CDD" id="cd01335">
    <property type="entry name" value="Radical_SAM"/>
    <property type="match status" value="1"/>
</dbReference>
<keyword evidence="2" id="KW-0949">S-adenosyl-L-methionine</keyword>
<feature type="domain" description="Radical SAM core" evidence="7">
    <location>
        <begin position="208"/>
        <end position="451"/>
    </location>
</feature>